<name>A0A1B8YAP8_XENTR</name>
<evidence type="ECO:0000256" key="2">
    <source>
        <dbReference type="ARBA" id="ARBA00022475"/>
    </source>
</evidence>
<dbReference type="PANTHER" id="PTHR26452">
    <property type="entry name" value="OLFACTORY RECEPTOR"/>
    <property type="match status" value="1"/>
</dbReference>
<organism evidence="13">
    <name type="scientific">Xenopus tropicalis</name>
    <name type="common">Western clawed frog</name>
    <name type="synonym">Silurana tropicalis</name>
    <dbReference type="NCBI Taxonomy" id="8364"/>
    <lineage>
        <taxon>Eukaryota</taxon>
        <taxon>Metazoa</taxon>
        <taxon>Chordata</taxon>
        <taxon>Craniata</taxon>
        <taxon>Vertebrata</taxon>
        <taxon>Euteleostomi</taxon>
        <taxon>Amphibia</taxon>
        <taxon>Batrachia</taxon>
        <taxon>Anura</taxon>
        <taxon>Pipoidea</taxon>
        <taxon>Pipidae</taxon>
        <taxon>Xenopodinae</taxon>
        <taxon>Xenopus</taxon>
        <taxon>Silurana</taxon>
    </lineage>
</organism>
<keyword evidence="4" id="KW-0552">Olfaction</keyword>
<feature type="domain" description="G-protein coupled receptors family 1 profile" evidence="12">
    <location>
        <begin position="41"/>
        <end position="181"/>
    </location>
</feature>
<feature type="transmembrane region" description="Helical" evidence="11">
    <location>
        <begin position="98"/>
        <end position="120"/>
    </location>
</feature>
<evidence type="ECO:0000256" key="10">
    <source>
        <dbReference type="RuleBase" id="RU000688"/>
    </source>
</evidence>
<dbReference type="AlphaFoldDB" id="A0A1B8YAP8"/>
<keyword evidence="5 11" id="KW-1133">Transmembrane helix</keyword>
<dbReference type="PROSITE" id="PS50262">
    <property type="entry name" value="G_PROTEIN_RECEP_F1_2"/>
    <property type="match status" value="1"/>
</dbReference>
<keyword evidence="7 11" id="KW-0472">Membrane</keyword>
<feature type="transmembrane region" description="Helical" evidence="11">
    <location>
        <begin position="25"/>
        <end position="47"/>
    </location>
</feature>
<feature type="transmembrane region" description="Helical" evidence="11">
    <location>
        <begin position="215"/>
        <end position="238"/>
    </location>
</feature>
<protein>
    <recommendedName>
        <fullName evidence="12">G-protein coupled receptors family 1 profile domain-containing protein</fullName>
    </recommendedName>
</protein>
<dbReference type="SUPFAM" id="SSF81321">
    <property type="entry name" value="Family A G protein-coupled receptor-like"/>
    <property type="match status" value="1"/>
</dbReference>
<dbReference type="EMBL" id="KV460359">
    <property type="protein sequence ID" value="OCA20052.1"/>
    <property type="molecule type" value="Genomic_DNA"/>
</dbReference>
<dbReference type="InterPro" id="IPR050516">
    <property type="entry name" value="Olfactory_GPCR"/>
</dbReference>
<dbReference type="Gene3D" id="1.20.1070.10">
    <property type="entry name" value="Rhodopsin 7-helix transmembrane proteins"/>
    <property type="match status" value="1"/>
</dbReference>
<keyword evidence="4" id="KW-0716">Sensory transduction</keyword>
<keyword evidence="9 10" id="KW-0807">Transducer</keyword>
<evidence type="ECO:0000256" key="4">
    <source>
        <dbReference type="ARBA" id="ARBA00022725"/>
    </source>
</evidence>
<dbReference type="InterPro" id="IPR017452">
    <property type="entry name" value="GPCR_Rhodpsn_7TM"/>
</dbReference>
<dbReference type="GO" id="GO:0005886">
    <property type="term" value="C:plasma membrane"/>
    <property type="evidence" value="ECO:0007669"/>
    <property type="project" value="UniProtKB-SubCell"/>
</dbReference>
<feature type="transmembrane region" description="Helical" evidence="11">
    <location>
        <begin position="250"/>
        <end position="268"/>
    </location>
</feature>
<reference evidence="13" key="3">
    <citation type="submission" date="2016-05" db="EMBL/GenBank/DDBJ databases">
        <title>WGS assembly of Xenopus tropicalis.</title>
        <authorList>
            <person name="Sessions A."/>
            <person name="Jenkins J."/>
            <person name="Mitros T."/>
            <person name="Lyons J.T."/>
            <person name="Dichmann D.S."/>
            <person name="Robert J."/>
            <person name="Harland R.M."/>
            <person name="Rokhsar D.S."/>
        </authorList>
    </citation>
    <scope>NUCLEOTIDE SEQUENCE</scope>
    <source>
        <strain evidence="13">Nigerian</strain>
    </source>
</reference>
<keyword evidence="2" id="KW-1003">Cell membrane</keyword>
<dbReference type="GO" id="GO:0004984">
    <property type="term" value="F:olfactory receptor activity"/>
    <property type="evidence" value="ECO:0007669"/>
    <property type="project" value="InterPro"/>
</dbReference>
<keyword evidence="8 10" id="KW-0675">Receptor</keyword>
<dbReference type="PRINTS" id="PR00237">
    <property type="entry name" value="GPCRRHODOPSN"/>
</dbReference>
<dbReference type="PROSITE" id="PS00237">
    <property type="entry name" value="G_PROTEIN_RECEP_F1_1"/>
    <property type="match status" value="1"/>
</dbReference>
<keyword evidence="3 10" id="KW-0812">Transmembrane</keyword>
<evidence type="ECO:0000313" key="13">
    <source>
        <dbReference type="EMBL" id="OCA20052.1"/>
    </source>
</evidence>
<evidence type="ECO:0000256" key="9">
    <source>
        <dbReference type="ARBA" id="ARBA00023224"/>
    </source>
</evidence>
<accession>A0A1B8YAP8</accession>
<feature type="transmembrane region" description="Helical" evidence="11">
    <location>
        <begin position="59"/>
        <end position="78"/>
    </location>
</feature>
<sequence>METENITIVKEFILLGLSTNPTIRILYFLLILPMYFMMLFGNIVFIYTITQTPKIHTPMYFFLCVLSFLDVCVSSSTFPKMFVDTFLQEGRISVLGCMTQMGTIIVLASYECNLLTVMAFDRYIAICYPLHYMTIMTWRVCKTVTGILFVFCFLSVFLPTIIKPMTFCIENKLDHFAYLICHLVKLSFYCCVLYLHCIIISLLKISSTVGRTKAFCLPSNSHLTVVSLFYGTIITMYLGVGNNFPPGVSLVYGVVTPMLNPFIYSLSLRNNEVKEAVKKNIYPQRIKNP</sequence>
<feature type="transmembrane region" description="Helical" evidence="11">
    <location>
        <begin position="140"/>
        <end position="162"/>
    </location>
</feature>
<comment type="similarity">
    <text evidence="10">Belongs to the G-protein coupled receptor 1 family.</text>
</comment>
<comment type="subcellular location">
    <subcellularLocation>
        <location evidence="1">Cell membrane</location>
        <topology evidence="1">Multi-pass membrane protein</topology>
    </subcellularLocation>
</comment>
<evidence type="ECO:0000256" key="3">
    <source>
        <dbReference type="ARBA" id="ARBA00022692"/>
    </source>
</evidence>
<evidence type="ECO:0000256" key="8">
    <source>
        <dbReference type="ARBA" id="ARBA00023170"/>
    </source>
</evidence>
<reference evidence="13" key="2">
    <citation type="journal article" date="2010" name="Science">
        <title>The genome of the Western clawed frog Xenopus tropicalis.</title>
        <authorList>
            <person name="Hellsten U."/>
            <person name="Harland R.M."/>
            <person name="Gilchrist M.J."/>
            <person name="Hendrix D."/>
            <person name="Jurka J."/>
            <person name="Kapitonov V."/>
            <person name="Ovcharenko I."/>
            <person name="Putnam N.H."/>
            <person name="Shu S."/>
            <person name="Taher L."/>
            <person name="Blitz I.L."/>
            <person name="Blumberg B."/>
            <person name="Dichmann D.S."/>
            <person name="Dubchak I."/>
            <person name="Amaya E."/>
            <person name="Detter J.C."/>
            <person name="Fletcher R."/>
            <person name="Gerhard D.S."/>
            <person name="Goodstein D."/>
            <person name="Graves T."/>
            <person name="Grigoriev I.V."/>
            <person name="Grimwood J."/>
            <person name="Kawashima T."/>
            <person name="Lindquist E."/>
            <person name="Lucas S.M."/>
            <person name="Mead P.E."/>
            <person name="Mitros T."/>
            <person name="Ogino H."/>
            <person name="Ohta Y."/>
            <person name="Poliakov A.V."/>
            <person name="Pollet N."/>
            <person name="Robert J."/>
            <person name="Salamov A."/>
            <person name="Sater A.K."/>
            <person name="Schmutz J."/>
            <person name="Terry A."/>
            <person name="Vize P.D."/>
            <person name="Warren W.C."/>
            <person name="Wells D."/>
            <person name="Wills A."/>
            <person name="Wilson R.K."/>
            <person name="Zimmerman L.B."/>
            <person name="Zorn A.M."/>
            <person name="Grainger R."/>
            <person name="Grammer T."/>
            <person name="Khokha M.K."/>
            <person name="Richardson P.M."/>
            <person name="Rokhsar D.S."/>
        </authorList>
    </citation>
    <scope>NUCLEOTIDE SEQUENCE [LARGE SCALE GENOMIC DNA]</scope>
    <source>
        <strain evidence="13">Nigerian</strain>
    </source>
</reference>
<gene>
    <name evidence="13" type="ORF">XENTR_v90026523mg</name>
</gene>
<feature type="transmembrane region" description="Helical" evidence="11">
    <location>
        <begin position="182"/>
        <end position="203"/>
    </location>
</feature>
<evidence type="ECO:0000256" key="11">
    <source>
        <dbReference type="SAM" id="Phobius"/>
    </source>
</evidence>
<reference evidence="13" key="1">
    <citation type="submission" date="2009-11" db="EMBL/GenBank/DDBJ databases">
        <authorList>
            <consortium name="US DOE Joint Genome Institute (JGI-PGF)"/>
            <person name="Ottilar R."/>
            <person name="Schmutz J."/>
            <person name="Salamov A."/>
            <person name="Cheng J.F."/>
            <person name="Lucas S."/>
            <person name="Pitluck S."/>
            <person name="Gundlach H."/>
            <person name="Guo Y."/>
            <person name="Haberer G."/>
            <person name="Nasrallah J."/>
            <person name="Mayer K.F.X."/>
            <person name="van de Peer Y."/>
            <person name="Weigel D."/>
            <person name="Grigoriev I.V."/>
        </authorList>
    </citation>
    <scope>NUCLEOTIDE SEQUENCE</scope>
    <source>
        <strain evidence="13">Nigerian</strain>
    </source>
</reference>
<evidence type="ECO:0000256" key="7">
    <source>
        <dbReference type="ARBA" id="ARBA00023136"/>
    </source>
</evidence>
<dbReference type="InterPro" id="IPR000725">
    <property type="entry name" value="Olfact_rcpt"/>
</dbReference>
<dbReference type="Pfam" id="PF13853">
    <property type="entry name" value="7tm_4"/>
    <property type="match status" value="1"/>
</dbReference>
<evidence type="ECO:0000256" key="5">
    <source>
        <dbReference type="ARBA" id="ARBA00022989"/>
    </source>
</evidence>
<dbReference type="GO" id="GO:0004930">
    <property type="term" value="F:G protein-coupled receptor activity"/>
    <property type="evidence" value="ECO:0007669"/>
    <property type="project" value="UniProtKB-KW"/>
</dbReference>
<keyword evidence="6 10" id="KW-0297">G-protein coupled receptor</keyword>
<dbReference type="InterPro" id="IPR000276">
    <property type="entry name" value="GPCR_Rhodpsn"/>
</dbReference>
<evidence type="ECO:0000256" key="1">
    <source>
        <dbReference type="ARBA" id="ARBA00004651"/>
    </source>
</evidence>
<evidence type="ECO:0000259" key="12">
    <source>
        <dbReference type="PROSITE" id="PS50262"/>
    </source>
</evidence>
<evidence type="ECO:0000256" key="6">
    <source>
        <dbReference type="ARBA" id="ARBA00023040"/>
    </source>
</evidence>
<proteinExistence type="inferred from homology"/>